<evidence type="ECO:0000313" key="3">
    <source>
        <dbReference type="Proteomes" id="UP000176241"/>
    </source>
</evidence>
<name>A0A1G1XTU9_9BACT</name>
<sequence>MLKWYAIILGIILILAGIDNWVHIFPLVQLDSPVAAVLAIIVGVVGVGLGFSQKRATSSGPATG</sequence>
<feature type="transmembrane region" description="Helical" evidence="1">
    <location>
        <begin position="7"/>
        <end position="28"/>
    </location>
</feature>
<gene>
    <name evidence="2" type="ORF">A2731_01045</name>
</gene>
<dbReference type="Proteomes" id="UP000176241">
    <property type="component" value="Unassembled WGS sequence"/>
</dbReference>
<dbReference type="AlphaFoldDB" id="A0A1G1XTU9"/>
<protein>
    <submittedName>
        <fullName evidence="2">Uncharacterized protein</fullName>
    </submittedName>
</protein>
<dbReference type="STRING" id="1797533.A2731_01045"/>
<comment type="caution">
    <text evidence="2">The sequence shown here is derived from an EMBL/GenBank/DDBJ whole genome shotgun (WGS) entry which is preliminary data.</text>
</comment>
<keyword evidence="1" id="KW-1133">Transmembrane helix</keyword>
<proteinExistence type="predicted"/>
<reference evidence="2 3" key="1">
    <citation type="journal article" date="2016" name="Nat. Commun.">
        <title>Thousands of microbial genomes shed light on interconnected biogeochemical processes in an aquifer system.</title>
        <authorList>
            <person name="Anantharaman K."/>
            <person name="Brown C.T."/>
            <person name="Hug L.A."/>
            <person name="Sharon I."/>
            <person name="Castelle C.J."/>
            <person name="Probst A.J."/>
            <person name="Thomas B.C."/>
            <person name="Singh A."/>
            <person name="Wilkins M.J."/>
            <person name="Karaoz U."/>
            <person name="Brodie E.L."/>
            <person name="Williams K.H."/>
            <person name="Hubbard S.S."/>
            <person name="Banfield J.F."/>
        </authorList>
    </citation>
    <scope>NUCLEOTIDE SEQUENCE [LARGE SCALE GENOMIC DNA]</scope>
</reference>
<organism evidence="2 3">
    <name type="scientific">Candidatus Buchananbacteria bacterium RIFCSPHIGHO2_01_FULL_39_8</name>
    <dbReference type="NCBI Taxonomy" id="1797533"/>
    <lineage>
        <taxon>Bacteria</taxon>
        <taxon>Candidatus Buchananiibacteriota</taxon>
    </lineage>
</organism>
<accession>A0A1G1XTU9</accession>
<keyword evidence="1" id="KW-0472">Membrane</keyword>
<keyword evidence="1" id="KW-0812">Transmembrane</keyword>
<evidence type="ECO:0000313" key="2">
    <source>
        <dbReference type="EMBL" id="OGY43483.1"/>
    </source>
</evidence>
<dbReference type="EMBL" id="MHIC01000048">
    <property type="protein sequence ID" value="OGY43483.1"/>
    <property type="molecule type" value="Genomic_DNA"/>
</dbReference>
<evidence type="ECO:0000256" key="1">
    <source>
        <dbReference type="SAM" id="Phobius"/>
    </source>
</evidence>
<feature type="transmembrane region" description="Helical" evidence="1">
    <location>
        <begin position="34"/>
        <end position="51"/>
    </location>
</feature>